<dbReference type="EMBL" id="DVIU01000290">
    <property type="protein sequence ID" value="HIS37768.1"/>
    <property type="molecule type" value="Genomic_DNA"/>
</dbReference>
<reference evidence="10" key="1">
    <citation type="submission" date="2020-10" db="EMBL/GenBank/DDBJ databases">
        <authorList>
            <person name="Gilroy R."/>
        </authorList>
    </citation>
    <scope>NUCLEOTIDE SEQUENCE</scope>
    <source>
        <strain evidence="10">6276</strain>
    </source>
</reference>
<keyword evidence="8 10" id="KW-0808">Transferase</keyword>
<proteinExistence type="inferred from homology"/>
<feature type="domain" description="ACT" evidence="9">
    <location>
        <begin position="6"/>
        <end position="80"/>
    </location>
</feature>
<evidence type="ECO:0000313" key="11">
    <source>
        <dbReference type="Proteomes" id="UP000823928"/>
    </source>
</evidence>
<dbReference type="NCBIfam" id="NF008864">
    <property type="entry name" value="PRK11895.1"/>
    <property type="match status" value="1"/>
</dbReference>
<dbReference type="GO" id="GO:0005829">
    <property type="term" value="C:cytosol"/>
    <property type="evidence" value="ECO:0007669"/>
    <property type="project" value="TreeGrafter"/>
</dbReference>
<dbReference type="Pfam" id="PF10369">
    <property type="entry name" value="ALS_ss_C"/>
    <property type="match status" value="1"/>
</dbReference>
<dbReference type="InterPro" id="IPR045865">
    <property type="entry name" value="ACT-like_dom_sf"/>
</dbReference>
<dbReference type="GO" id="GO:1990610">
    <property type="term" value="F:acetolactate synthase regulator activity"/>
    <property type="evidence" value="ECO:0007669"/>
    <property type="project" value="UniProtKB-UniRule"/>
</dbReference>
<name>A0A9D1F1D1_9BACT</name>
<dbReference type="Gene3D" id="3.30.70.260">
    <property type="match status" value="1"/>
</dbReference>
<dbReference type="Gene3D" id="3.30.70.1150">
    <property type="entry name" value="ACT-like. Chain A, domain 2"/>
    <property type="match status" value="1"/>
</dbReference>
<evidence type="ECO:0000256" key="6">
    <source>
        <dbReference type="ARBA" id="ARBA00023304"/>
    </source>
</evidence>
<sequence length="159" mass="17781">MRRKRWLSLFVENDIGVLAEISGMFAGKAYNLDSLTVGVTEDKTVSRMTICLTSDDALFEQIKKQLNRNVNVIKVLDLTDQSFIEKELAYYKISNIGADITDKILRVVKDFNLTIVDTGPDFVLLQSVNSQEGNDNIVSKLQLLKCKTEIVRGGSVAAY</sequence>
<dbReference type="InterPro" id="IPR039557">
    <property type="entry name" value="AHAS_ACT"/>
</dbReference>
<reference evidence="10" key="2">
    <citation type="journal article" date="2021" name="PeerJ">
        <title>Extensive microbial diversity within the chicken gut microbiome revealed by metagenomics and culture.</title>
        <authorList>
            <person name="Gilroy R."/>
            <person name="Ravi A."/>
            <person name="Getino M."/>
            <person name="Pursley I."/>
            <person name="Horton D.L."/>
            <person name="Alikhan N.F."/>
            <person name="Baker D."/>
            <person name="Gharbi K."/>
            <person name="Hall N."/>
            <person name="Watson M."/>
            <person name="Adriaenssens E.M."/>
            <person name="Foster-Nyarko E."/>
            <person name="Jarju S."/>
            <person name="Secka A."/>
            <person name="Antonio M."/>
            <person name="Oren A."/>
            <person name="Chaudhuri R.R."/>
            <person name="La Ragione R."/>
            <person name="Hildebrand F."/>
            <person name="Pallen M.J."/>
        </authorList>
    </citation>
    <scope>NUCLEOTIDE SEQUENCE</scope>
    <source>
        <strain evidence="10">6276</strain>
    </source>
</reference>
<evidence type="ECO:0000256" key="2">
    <source>
        <dbReference type="ARBA" id="ARBA00005025"/>
    </source>
</evidence>
<accession>A0A9D1F1D1</accession>
<dbReference type="PROSITE" id="PS51671">
    <property type="entry name" value="ACT"/>
    <property type="match status" value="1"/>
</dbReference>
<dbReference type="InterPro" id="IPR004789">
    <property type="entry name" value="Acetalactate_synth_ssu"/>
</dbReference>
<gene>
    <name evidence="10" type="primary">ilvN</name>
    <name evidence="10" type="ORF">IAC10_14285</name>
</gene>
<dbReference type="EC" id="2.2.1.6" evidence="8"/>
<dbReference type="GO" id="GO:0009099">
    <property type="term" value="P:L-valine biosynthetic process"/>
    <property type="evidence" value="ECO:0007669"/>
    <property type="project" value="UniProtKB-UniRule"/>
</dbReference>
<evidence type="ECO:0000256" key="8">
    <source>
        <dbReference type="RuleBase" id="RU368092"/>
    </source>
</evidence>
<comment type="caution">
    <text evidence="10">The sequence shown here is derived from an EMBL/GenBank/DDBJ whole genome shotgun (WGS) entry which is preliminary data.</text>
</comment>
<dbReference type="InterPro" id="IPR002912">
    <property type="entry name" value="ACT_dom"/>
</dbReference>
<evidence type="ECO:0000313" key="10">
    <source>
        <dbReference type="EMBL" id="HIS37768.1"/>
    </source>
</evidence>
<evidence type="ECO:0000259" key="9">
    <source>
        <dbReference type="PROSITE" id="PS51671"/>
    </source>
</evidence>
<dbReference type="PANTHER" id="PTHR30239:SF0">
    <property type="entry name" value="ACETOLACTATE SYNTHASE SMALL SUBUNIT 1, CHLOROPLASTIC"/>
    <property type="match status" value="1"/>
</dbReference>
<organism evidence="10 11">
    <name type="scientific">Candidatus Scatousia excrementigallinarum</name>
    <dbReference type="NCBI Taxonomy" id="2840935"/>
    <lineage>
        <taxon>Bacteria</taxon>
        <taxon>Candidatus Scatousia</taxon>
    </lineage>
</organism>
<evidence type="ECO:0000256" key="7">
    <source>
        <dbReference type="ARBA" id="ARBA00048670"/>
    </source>
</evidence>
<dbReference type="NCBIfam" id="TIGR00119">
    <property type="entry name" value="acolac_sm"/>
    <property type="match status" value="1"/>
</dbReference>
<comment type="subunit">
    <text evidence="4 8">Dimer of large and small chains.</text>
</comment>
<dbReference type="Pfam" id="PF22629">
    <property type="entry name" value="ACT_AHAS_ss"/>
    <property type="match status" value="1"/>
</dbReference>
<dbReference type="InterPro" id="IPR054480">
    <property type="entry name" value="AHAS_small-like_ACT"/>
</dbReference>
<keyword evidence="6 8" id="KW-0100">Branched-chain amino acid biosynthesis</keyword>
<evidence type="ECO:0000256" key="4">
    <source>
        <dbReference type="ARBA" id="ARBA00011744"/>
    </source>
</evidence>
<dbReference type="InterPro" id="IPR019455">
    <property type="entry name" value="Acetolactate_synth_ssu_C"/>
</dbReference>
<protein>
    <recommendedName>
        <fullName evidence="8">Acetolactate synthase small subunit</fullName>
        <shortName evidence="8">AHAS</shortName>
        <shortName evidence="8">ALS</shortName>
        <ecNumber evidence="8">2.2.1.6</ecNumber>
    </recommendedName>
    <alternativeName>
        <fullName evidence="8">Acetohydroxy-acid synthase small subunit</fullName>
    </alternativeName>
</protein>
<evidence type="ECO:0000256" key="5">
    <source>
        <dbReference type="ARBA" id="ARBA00022605"/>
    </source>
</evidence>
<dbReference type="Proteomes" id="UP000823928">
    <property type="component" value="Unassembled WGS sequence"/>
</dbReference>
<comment type="pathway">
    <text evidence="2 8">Amino-acid biosynthesis; L-valine biosynthesis; L-valine from pyruvate: step 1/4.</text>
</comment>
<dbReference type="PANTHER" id="PTHR30239">
    <property type="entry name" value="ACETOLACTATE SYNTHASE SMALL SUBUNIT"/>
    <property type="match status" value="1"/>
</dbReference>
<dbReference type="AlphaFoldDB" id="A0A9D1F1D1"/>
<dbReference type="GO" id="GO:0003984">
    <property type="term" value="F:acetolactate synthase activity"/>
    <property type="evidence" value="ECO:0007669"/>
    <property type="project" value="UniProtKB-UniRule"/>
</dbReference>
<keyword evidence="5 8" id="KW-0028">Amino-acid biosynthesis</keyword>
<comment type="catalytic activity">
    <reaction evidence="7 8">
        <text>2 pyruvate + H(+) = (2S)-2-acetolactate + CO2</text>
        <dbReference type="Rhea" id="RHEA:25249"/>
        <dbReference type="ChEBI" id="CHEBI:15361"/>
        <dbReference type="ChEBI" id="CHEBI:15378"/>
        <dbReference type="ChEBI" id="CHEBI:16526"/>
        <dbReference type="ChEBI" id="CHEBI:58476"/>
        <dbReference type="EC" id="2.2.1.6"/>
    </reaction>
</comment>
<evidence type="ECO:0000256" key="1">
    <source>
        <dbReference type="ARBA" id="ARBA00004974"/>
    </source>
</evidence>
<dbReference type="InterPro" id="IPR027271">
    <property type="entry name" value="Acetolactate_synth/TF_NikR_C"/>
</dbReference>
<comment type="function">
    <text evidence="8">Catalyzes the conversion of 2 pyruvate molecules into acetolactate in the first common step of the biosynthetic pathway of the branched-amino acids such as leucine, isoleucine, and valine.</text>
</comment>
<dbReference type="GO" id="GO:0009097">
    <property type="term" value="P:isoleucine biosynthetic process"/>
    <property type="evidence" value="ECO:0007669"/>
    <property type="project" value="UniProtKB-UniRule"/>
</dbReference>
<comment type="pathway">
    <text evidence="1 8">Amino-acid biosynthesis; L-isoleucine biosynthesis; L-isoleucine from 2-oxobutanoate: step 1/4.</text>
</comment>
<dbReference type="CDD" id="cd04878">
    <property type="entry name" value="ACT_AHAS"/>
    <property type="match status" value="1"/>
</dbReference>
<evidence type="ECO:0000256" key="3">
    <source>
        <dbReference type="ARBA" id="ARBA00006341"/>
    </source>
</evidence>
<comment type="similarity">
    <text evidence="3 8">Belongs to the acetolactate synthase small subunit family.</text>
</comment>
<dbReference type="SUPFAM" id="SSF55021">
    <property type="entry name" value="ACT-like"/>
    <property type="match status" value="2"/>
</dbReference>